<feature type="transmembrane region" description="Helical" evidence="1">
    <location>
        <begin position="150"/>
        <end position="170"/>
    </location>
</feature>
<feature type="transmembrane region" description="Helical" evidence="1">
    <location>
        <begin position="206"/>
        <end position="223"/>
    </location>
</feature>
<feature type="transmembrane region" description="Helical" evidence="1">
    <location>
        <begin position="69"/>
        <end position="90"/>
    </location>
</feature>
<dbReference type="OrthoDB" id="9894375at2759"/>
<gene>
    <name evidence="2" type="ORF">AFUS01_LOCUS35553</name>
</gene>
<comment type="caution">
    <text evidence="2">The sequence shown here is derived from an EMBL/GenBank/DDBJ whole genome shotgun (WGS) entry which is preliminary data.</text>
</comment>
<reference evidence="2" key="1">
    <citation type="submission" date="2021-06" db="EMBL/GenBank/DDBJ databases">
        <authorList>
            <person name="Hodson N. C."/>
            <person name="Mongue J. A."/>
            <person name="Jaron S. K."/>
        </authorList>
    </citation>
    <scope>NUCLEOTIDE SEQUENCE</scope>
</reference>
<keyword evidence="1" id="KW-0472">Membrane</keyword>
<proteinExistence type="predicted"/>
<evidence type="ECO:0000313" key="2">
    <source>
        <dbReference type="EMBL" id="CAG7825445.1"/>
    </source>
</evidence>
<organism evidence="2 3">
    <name type="scientific">Allacma fusca</name>
    <dbReference type="NCBI Taxonomy" id="39272"/>
    <lineage>
        <taxon>Eukaryota</taxon>
        <taxon>Metazoa</taxon>
        <taxon>Ecdysozoa</taxon>
        <taxon>Arthropoda</taxon>
        <taxon>Hexapoda</taxon>
        <taxon>Collembola</taxon>
        <taxon>Symphypleona</taxon>
        <taxon>Sminthuridae</taxon>
        <taxon>Allacma</taxon>
    </lineage>
</organism>
<protein>
    <submittedName>
        <fullName evidence="2">Uncharacterized protein</fullName>
    </submittedName>
</protein>
<accession>A0A8J2L5G9</accession>
<feature type="transmembrane region" description="Helical" evidence="1">
    <location>
        <begin position="40"/>
        <end position="63"/>
    </location>
</feature>
<dbReference type="SUPFAM" id="SSF81321">
    <property type="entry name" value="Family A G protein-coupled receptor-like"/>
    <property type="match status" value="1"/>
</dbReference>
<evidence type="ECO:0000313" key="3">
    <source>
        <dbReference type="Proteomes" id="UP000708208"/>
    </source>
</evidence>
<feature type="transmembrane region" description="Helical" evidence="1">
    <location>
        <begin position="111"/>
        <end position="130"/>
    </location>
</feature>
<dbReference type="AlphaFoldDB" id="A0A8J2L5G9"/>
<feature type="transmembrane region" description="Helical" evidence="1">
    <location>
        <begin position="235"/>
        <end position="260"/>
    </location>
</feature>
<sequence length="276" mass="31263">MEQSTPKYVGTATGIITSVTELNKPTNVSLIQQIANVVDWVHLGMLAIGISFNVLICLSYFWWKRPIRPALYFPFSFVVAEGIMLVFCLLDMNWNLHRCAGLIISCSSPGLTWVGPISAMFLYFGFGTIAGGEILHWECTNYYFRNDINWKIITVAVFSISFVVLALMNWQTCHLLRKLQQSFNGQKNASQFQWNLKYLKRTSHGIIAWYLIGWGPFCLAYVISGVDGFNVTSEATLVILLVARSLLILRALTSPFLYALKFRVIRRALLDMSFGC</sequence>
<keyword evidence="1" id="KW-1133">Transmembrane helix</keyword>
<name>A0A8J2L5G9_9HEXA</name>
<evidence type="ECO:0000256" key="1">
    <source>
        <dbReference type="SAM" id="Phobius"/>
    </source>
</evidence>
<dbReference type="Proteomes" id="UP000708208">
    <property type="component" value="Unassembled WGS sequence"/>
</dbReference>
<dbReference type="EMBL" id="CAJVCH010536299">
    <property type="protein sequence ID" value="CAG7825445.1"/>
    <property type="molecule type" value="Genomic_DNA"/>
</dbReference>
<keyword evidence="3" id="KW-1185">Reference proteome</keyword>
<keyword evidence="1" id="KW-0812">Transmembrane</keyword>